<dbReference type="PATRIC" id="fig|997296.3.peg.491"/>
<dbReference type="eggNOG" id="COG4359">
    <property type="taxonomic scope" value="Bacteria"/>
</dbReference>
<comment type="caution">
    <text evidence="6">The sequence shown here is derived from an EMBL/GenBank/DDBJ whole genome shotgun (WGS) entry which is preliminary data.</text>
</comment>
<dbReference type="GO" id="GO:0043716">
    <property type="term" value="F:2-hydroxy-3-keto-5-methylthiopentenyl-1-phosphate phosphatase activity"/>
    <property type="evidence" value="ECO:0007669"/>
    <property type="project" value="UniProtKB-UniRule"/>
</dbReference>
<dbReference type="InterPro" id="IPR006384">
    <property type="entry name" value="HAD_hydro_PyrdxlP_Pase-like"/>
</dbReference>
<dbReference type="InterPro" id="IPR036412">
    <property type="entry name" value="HAD-like_sf"/>
</dbReference>
<dbReference type="AlphaFoldDB" id="I3E5E1"/>
<keyword evidence="1 4" id="KW-0028">Amino-acid biosynthesis</keyword>
<dbReference type="Gene3D" id="3.40.50.1000">
    <property type="entry name" value="HAD superfamily/HAD-like"/>
    <property type="match status" value="1"/>
</dbReference>
<evidence type="ECO:0000256" key="2">
    <source>
        <dbReference type="ARBA" id="ARBA00022801"/>
    </source>
</evidence>
<dbReference type="NCBIfam" id="NF007103">
    <property type="entry name" value="PRK09552.1"/>
    <property type="match status" value="1"/>
</dbReference>
<evidence type="ECO:0000256" key="4">
    <source>
        <dbReference type="HAMAP-Rule" id="MF_01680"/>
    </source>
</evidence>
<evidence type="ECO:0000313" key="7">
    <source>
        <dbReference type="Proteomes" id="UP000010523"/>
    </source>
</evidence>
<dbReference type="InterPro" id="IPR017718">
    <property type="entry name" value="HAD-SF_hydro_IB_MtnX"/>
</dbReference>
<dbReference type="Pfam" id="PF12710">
    <property type="entry name" value="HAD"/>
    <property type="match status" value="1"/>
</dbReference>
<dbReference type="GO" id="GO:0005737">
    <property type="term" value="C:cytoplasm"/>
    <property type="evidence" value="ECO:0007669"/>
    <property type="project" value="TreeGrafter"/>
</dbReference>
<dbReference type="CDD" id="cd07524">
    <property type="entry name" value="HAD_Pase"/>
    <property type="match status" value="1"/>
</dbReference>
<evidence type="ECO:0000256" key="5">
    <source>
        <dbReference type="NCBIfam" id="TIGR03333"/>
    </source>
</evidence>
<dbReference type="EC" id="3.1.3.87" evidence="4 5"/>
<dbReference type="Gene3D" id="3.90.1470.20">
    <property type="match status" value="1"/>
</dbReference>
<comment type="pathway">
    <text evidence="4">Amino-acid biosynthesis; L-methionine biosynthesis via salvage pathway; L-methionine from S-methyl-5-thio-alpha-D-ribose 1-phosphate: step 4/6.</text>
</comment>
<dbReference type="OrthoDB" id="9804940at2"/>
<dbReference type="GO" id="GO:0008253">
    <property type="term" value="F:5'-nucleotidase activity"/>
    <property type="evidence" value="ECO:0007669"/>
    <property type="project" value="TreeGrafter"/>
</dbReference>
<accession>I3E5E1</accession>
<evidence type="ECO:0000256" key="3">
    <source>
        <dbReference type="ARBA" id="ARBA00023167"/>
    </source>
</evidence>
<dbReference type="HAMAP" id="MF_01680">
    <property type="entry name" value="Salvage_MtnX"/>
    <property type="match status" value="1"/>
</dbReference>
<sequence>MKKFAVFCDFDGTITEKDNIISIMQKFAPPEWIKVKDQILAQEITIQEGVGKMFSLLPSGLKNEIVHFAVQNASIRPGFQEFIIFLNEHDIPLFIVSGGIDFFVEPILEKFGPFAGLYCNGADFSVENIQILWPHSCDEYCSNGCGCCKPSVIRKLEGNRFYKIVIGDSITDLEAAKQADYVLARDFLEDKCEELGIPFDSFETFFDCIESIKLMIGVRV</sequence>
<dbReference type="Proteomes" id="UP000010523">
    <property type="component" value="Unassembled WGS sequence"/>
</dbReference>
<dbReference type="NCBIfam" id="TIGR01489">
    <property type="entry name" value="DKMTPPase-SF"/>
    <property type="match status" value="1"/>
</dbReference>
<gene>
    <name evidence="4 6" type="primary">mtnX</name>
    <name evidence="6" type="ORF">PB1_02195</name>
</gene>
<dbReference type="InterPro" id="IPR023214">
    <property type="entry name" value="HAD_sf"/>
</dbReference>
<comment type="similarity">
    <text evidence="4">Belongs to the HAD-like hydrolase superfamily. MtnX family.</text>
</comment>
<dbReference type="RefSeq" id="WP_003350450.1">
    <property type="nucleotide sequence ID" value="NZ_AFEU01000001.1"/>
</dbReference>
<protein>
    <recommendedName>
        <fullName evidence="4 5">2-hydroxy-3-keto-5-methylthiopentenyl-1-phosphate phosphatase</fullName>
        <shortName evidence="4">HK-MTPenyl-1-P phosphatase</shortName>
        <ecNumber evidence="4 5">3.1.3.87</ecNumber>
    </recommendedName>
</protein>
<dbReference type="NCBIfam" id="TIGR03333">
    <property type="entry name" value="salvage_mtnX"/>
    <property type="match status" value="1"/>
</dbReference>
<keyword evidence="7" id="KW-1185">Reference proteome</keyword>
<dbReference type="PANTHER" id="PTHR13045:SF0">
    <property type="entry name" value="7-METHYLGUANOSINE PHOSPHATE-SPECIFIC 5'-NUCLEOTIDASE"/>
    <property type="match status" value="1"/>
</dbReference>
<dbReference type="SUPFAM" id="SSF56784">
    <property type="entry name" value="HAD-like"/>
    <property type="match status" value="1"/>
</dbReference>
<dbReference type="EMBL" id="AFEU01000001">
    <property type="protein sequence ID" value="EIJ81712.1"/>
    <property type="molecule type" value="Genomic_DNA"/>
</dbReference>
<evidence type="ECO:0000256" key="1">
    <source>
        <dbReference type="ARBA" id="ARBA00022605"/>
    </source>
</evidence>
<keyword evidence="2 4" id="KW-0378">Hydrolase</keyword>
<proteinExistence type="inferred from homology"/>
<dbReference type="UniPathway" id="UPA00904">
    <property type="reaction ID" value="UER00877"/>
</dbReference>
<dbReference type="GO" id="GO:0019509">
    <property type="term" value="P:L-methionine salvage from methylthioadenosine"/>
    <property type="evidence" value="ECO:0007669"/>
    <property type="project" value="UniProtKB-UniRule"/>
</dbReference>
<comment type="function">
    <text evidence="4">Dephosphorylates 2-hydroxy-3-keto-5-methylthiopentenyl-1-phosphate (HK-MTPenyl-1-P) yielding 1,2-dihydroxy-3-keto-5-methylthiopentene (DHK-MTPene).</text>
</comment>
<comment type="catalytic activity">
    <reaction evidence="4">
        <text>2-hydroxy-5-methylsulfanyl-3-oxopent-1-enyl phosphate + H2O = 1,2-dihydroxy-5-(methylsulfanyl)pent-1-en-3-one + phosphate</text>
        <dbReference type="Rhea" id="RHEA:14481"/>
        <dbReference type="ChEBI" id="CHEBI:15377"/>
        <dbReference type="ChEBI" id="CHEBI:43474"/>
        <dbReference type="ChEBI" id="CHEBI:49252"/>
        <dbReference type="ChEBI" id="CHEBI:59505"/>
        <dbReference type="EC" id="3.1.3.87"/>
    </reaction>
</comment>
<name>I3E5E1_BACMT</name>
<dbReference type="PANTHER" id="PTHR13045">
    <property type="entry name" value="5'-NUCLEOTIDASE"/>
    <property type="match status" value="1"/>
</dbReference>
<keyword evidence="3 4" id="KW-0486">Methionine biosynthesis</keyword>
<organism evidence="6 7">
    <name type="scientific">Bacillus methanolicus PB1</name>
    <dbReference type="NCBI Taxonomy" id="997296"/>
    <lineage>
        <taxon>Bacteria</taxon>
        <taxon>Bacillati</taxon>
        <taxon>Bacillota</taxon>
        <taxon>Bacilli</taxon>
        <taxon>Bacillales</taxon>
        <taxon>Bacillaceae</taxon>
        <taxon>Bacillus</taxon>
    </lineage>
</organism>
<dbReference type="NCBIfam" id="TIGR01488">
    <property type="entry name" value="HAD-SF-IB"/>
    <property type="match status" value="1"/>
</dbReference>
<evidence type="ECO:0000313" key="6">
    <source>
        <dbReference type="EMBL" id="EIJ81712.1"/>
    </source>
</evidence>
<dbReference type="STRING" id="997296.PB1_02195"/>
<reference evidence="6 7" key="1">
    <citation type="journal article" date="2012" name="Appl. Environ. Microbiol.">
        <title>Genome Sequence of Thermotolerant Bacillus methanolicus: Features and Regulation Related to Methylotrophy and Production of L-Lysine and L-Glutamate from Methanol.</title>
        <authorList>
            <person name="Heggeset T.M."/>
            <person name="Krog A."/>
            <person name="Balzer S."/>
            <person name="Wentzel A."/>
            <person name="Ellingsen T.E."/>
            <person name="Brautaset T."/>
        </authorList>
    </citation>
    <scope>NUCLEOTIDE SEQUENCE [LARGE SCALE GENOMIC DNA]</scope>
    <source>
        <strain evidence="6 7">PB1</strain>
    </source>
</reference>